<dbReference type="Proteomes" id="UP000075884">
    <property type="component" value="Unassembled WGS sequence"/>
</dbReference>
<dbReference type="UniPathway" id="UPA00251">
    <property type="reaction ID" value="UER00318"/>
</dbReference>
<organism evidence="17 18">
    <name type="scientific">Anopheles dirus</name>
    <dbReference type="NCBI Taxonomy" id="7168"/>
    <lineage>
        <taxon>Eukaryota</taxon>
        <taxon>Metazoa</taxon>
        <taxon>Ecdysozoa</taxon>
        <taxon>Arthropoda</taxon>
        <taxon>Hexapoda</taxon>
        <taxon>Insecta</taxon>
        <taxon>Pterygota</taxon>
        <taxon>Neoptera</taxon>
        <taxon>Endopterygota</taxon>
        <taxon>Diptera</taxon>
        <taxon>Nematocera</taxon>
        <taxon>Culicoidea</taxon>
        <taxon>Culicidae</taxon>
        <taxon>Anophelinae</taxon>
        <taxon>Anopheles</taxon>
    </lineage>
</organism>
<dbReference type="VEuPathDB" id="VectorBase:ADIR005260"/>
<dbReference type="SMART" id="SM01004">
    <property type="entry name" value="ALAD"/>
    <property type="match status" value="1"/>
</dbReference>
<feature type="repeat" description="ANK" evidence="14">
    <location>
        <begin position="1878"/>
        <end position="1910"/>
    </location>
</feature>
<evidence type="ECO:0000256" key="16">
    <source>
        <dbReference type="RuleBase" id="RU004161"/>
    </source>
</evidence>
<dbReference type="EnsemblMetazoa" id="ADIR005260-RA">
    <property type="protein sequence ID" value="ADIR005260-PA"/>
    <property type="gene ID" value="ADIR005260"/>
</dbReference>
<evidence type="ECO:0000256" key="13">
    <source>
        <dbReference type="ARBA" id="ARBA00047651"/>
    </source>
</evidence>
<dbReference type="Gene3D" id="1.25.40.20">
    <property type="entry name" value="Ankyrin repeat-containing domain"/>
    <property type="match status" value="3"/>
</dbReference>
<dbReference type="GO" id="GO:0004655">
    <property type="term" value="F:porphobilinogen synthase activity"/>
    <property type="evidence" value="ECO:0007669"/>
    <property type="project" value="UniProtKB-EC"/>
</dbReference>
<dbReference type="PRINTS" id="PR00144">
    <property type="entry name" value="DALDHYDRTASE"/>
</dbReference>
<dbReference type="InterPro" id="IPR001731">
    <property type="entry name" value="ALAD"/>
</dbReference>
<dbReference type="SMART" id="SM00248">
    <property type="entry name" value="ANK"/>
    <property type="match status" value="7"/>
</dbReference>
<keyword evidence="14" id="KW-0040">ANK repeat</keyword>
<reference evidence="18" key="1">
    <citation type="submission" date="2013-03" db="EMBL/GenBank/DDBJ databases">
        <title>The Genome Sequence of Anopheles dirus WRAIR2.</title>
        <authorList>
            <consortium name="The Broad Institute Genomics Platform"/>
            <person name="Neafsey D.E."/>
            <person name="Walton C."/>
            <person name="Walker B."/>
            <person name="Young S.K."/>
            <person name="Zeng Q."/>
            <person name="Gargeya S."/>
            <person name="Fitzgerald M."/>
            <person name="Haas B."/>
            <person name="Abouelleil A."/>
            <person name="Allen A.W."/>
            <person name="Alvarado L."/>
            <person name="Arachchi H.M."/>
            <person name="Berlin A.M."/>
            <person name="Chapman S.B."/>
            <person name="Gainer-Dewar J."/>
            <person name="Goldberg J."/>
            <person name="Griggs A."/>
            <person name="Gujja S."/>
            <person name="Hansen M."/>
            <person name="Howarth C."/>
            <person name="Imamovic A."/>
            <person name="Ireland A."/>
            <person name="Larimer J."/>
            <person name="McCowan C."/>
            <person name="Murphy C."/>
            <person name="Pearson M."/>
            <person name="Poon T.W."/>
            <person name="Priest M."/>
            <person name="Roberts A."/>
            <person name="Saif S."/>
            <person name="Shea T."/>
            <person name="Sisk P."/>
            <person name="Sykes S."/>
            <person name="Wortman J."/>
            <person name="Nusbaum C."/>
            <person name="Birren B."/>
        </authorList>
    </citation>
    <scope>NUCLEOTIDE SEQUENCE [LARGE SCALE GENOMIC DNA]</scope>
    <source>
        <strain evidence="18">WRAIR2</strain>
    </source>
</reference>
<dbReference type="PANTHER" id="PTHR11458:SF0">
    <property type="entry name" value="DELTA-AMINOLEVULINIC ACID DEHYDRATASE"/>
    <property type="match status" value="1"/>
</dbReference>
<comment type="similarity">
    <text evidence="3 16">Belongs to the ALAD family.</text>
</comment>
<dbReference type="PROSITE" id="PS50088">
    <property type="entry name" value="ANK_REPEAT"/>
    <property type="match status" value="2"/>
</dbReference>
<dbReference type="GO" id="GO:0006782">
    <property type="term" value="P:protoporphyrinogen IX biosynthetic process"/>
    <property type="evidence" value="ECO:0007669"/>
    <property type="project" value="UniProtKB-UniPathway"/>
</dbReference>
<evidence type="ECO:0000256" key="3">
    <source>
        <dbReference type="ARBA" id="ARBA00008055"/>
    </source>
</evidence>
<dbReference type="NCBIfam" id="NF006762">
    <property type="entry name" value="PRK09283.1"/>
    <property type="match status" value="1"/>
</dbReference>
<dbReference type="FunFam" id="3.20.20.70:FF:000048">
    <property type="entry name" value="Delta-aminolevulinic acid dehydratase"/>
    <property type="match status" value="1"/>
</dbReference>
<evidence type="ECO:0000313" key="17">
    <source>
        <dbReference type="EnsemblMetazoa" id="ADIR005260-PA"/>
    </source>
</evidence>
<dbReference type="SUPFAM" id="SSF51569">
    <property type="entry name" value="Aldolase"/>
    <property type="match status" value="1"/>
</dbReference>
<dbReference type="Gene3D" id="3.20.20.70">
    <property type="entry name" value="Aldolase class I"/>
    <property type="match status" value="1"/>
</dbReference>
<dbReference type="SUPFAM" id="SSF48403">
    <property type="entry name" value="Ankyrin repeat"/>
    <property type="match status" value="3"/>
</dbReference>
<evidence type="ECO:0000256" key="1">
    <source>
        <dbReference type="ARBA" id="ARBA00001947"/>
    </source>
</evidence>
<evidence type="ECO:0000256" key="10">
    <source>
        <dbReference type="ARBA" id="ARBA00023244"/>
    </source>
</evidence>
<comment type="subunit">
    <text evidence="12">Homooctamer; active form. Homohexamer; low activity form.</text>
</comment>
<evidence type="ECO:0000256" key="7">
    <source>
        <dbReference type="ARBA" id="ARBA00022833"/>
    </source>
</evidence>
<dbReference type="InterPro" id="IPR030656">
    <property type="entry name" value="ALAD_AS"/>
</dbReference>
<sequence length="2145" mass="243163">MSSSKLHSSIFHPILRKLQCQDVAIEAHNLMYPLFLVEDDDVIQDIPSMPGVARYGLNTLLAHLEPLVAKGLQSVLLFGVIDKMPKDPTGSGADCATNPVIRALPRLRAAFPDLLIACDVCLCPYTDHGHCGVLTADGIIDNEPSIKRIAEIALAYATAGAHIVAPSDMMDNRIYAIKQTLRSNNFDNRCSVLSYSVKFASGFYGPFRDAAKSAPAFGDRKCYQLPPGSKGIAKRAAKRDVEEGADMLMVKPGMAYLDIVKQVKDDYPELPLFIYQVSGEYSMLLNAAQIGAFDLKTVLWEVLVAHSLPIMDDQVLVEAIFEAITIGDEEAVERCIGQATIETVLEFERSYGESPVHLCVKIGGMSHLGVVRCLLSSGLFDSTVVDGEGNTVLTCAYANGDNAFVEELIKVEIDGLDDATACYKMMRHDSVPIFKMFLSIKQYNETEEFQHIASALIQMNVKNFPLSDELRIFAQWKLSVYGFRNLSGNWPGTKDPNEWKYHIDVIGDCWRVIREKHNTRLHADVDDQFLHRLQVLHNHFYFLKHKQSLGYLPMQEAIFCVAIFLSIFRNSSQFHEYRLMVNKCMIIDFVRMICAQLAIARKYLDNTEADLLQIATQIEASGAANKDQLIARLMEKIASSGIPNKAHVVTQLEERVRTQGSSNKDGLIKDMIDKAKKIDKKWAEQMMVEVKSFDQTHKDQLIQLIGKRLRHVAHPQNVATRLMAEWKKGKPTAAIVAGIVSGETFNLQHLMRSKDRRIKRKLVKCYIKTKQFYSLYKIVFYCEQINTERKAAETPNLIDIACMKRVVQVLGEAVKNTQNSANMPGKAEYAISTMLTALFPDMNMMLREVFSHNMSLKKVLLGEGRMKILCKTFSTHMGMVKTAFQLLFVISGADVRQSFYGVMRQCNSFERLRSLLRYVGNTDELERRQLACHVQVTKYFHDAKATFAELRELPIGKTPQFAYLQQQLEVKCDIIKQVDKYFQENTDFGYTEIRQACFTSDDLPSVHRLLDWKLTMHWANKFFQNVRLSWHSNHVQSMAIEWMDYRALKYNPAVIAGVLKNSSTVMDCAEEFEYIVHTKGLAEDIGVADAIDEEGFQQMNKRLKPYYNNLFFLDNKWRVLEAFCKERKLPWNKELSGQLVKRDQENLQALFDGCRERLSFIMEAHDLRTLEGLTTRMFYLPTPVLASIELIQLELCEMLSAVGHFGDSFHYVKYRIPMIQGKNFRNFLAHDALSYNLLTDSSMEKIVINAFVLSTTEVRLFGNHGNKSVNFSFPSVEVTHHWVDTQQRLLGQFQAQNVRQMHAVVRAGGEIKTNFCNTAKMEYCPVEFCALTQFVNPCAPVHPATEYVERYFAGFKEKRSDEEYQLAMALNLGDYETAFNRTVGRGDRMIREMLFSWEDLMPNVRKTDLFVHLTAAMNRKQILSKLIEHEFPHPAILLLSIMLHWHDIFTSMMAKADIDASTYQFLLVTTAQARNYTAALYLLEHDEFRRYLPVVFEPYCTRAVRMGEHTVLEYLLEVCAFKSPQDLAKILHEAALTRRWNCVKLLLERDVPVDVLFSETLLEESCTFLILVKFGQDRLLGRIKTVNRVLFSTIAKHPLAIAIRNGMTSSRMIRALRRLGFDWLDNSTILNEAILTSDKNIYAIIKQRLGEYDATPDFQLDHFGLALSVLQRWKLISYVEETKSDESALFFAVRSGGIAMVEELLNWGRKTRTIAGIGVLGGIVFEQESTRTCFGKRTSNRMLWNTRDGCEDMIIRLECCALLEEMIWQEFTIDTDYAVGRYLFDECIRRDLRNEKGTSVLELDDGVAGNRLIHSAVSTGRCDIIKRLLEHHVDVSVVNSYGVTPVLFAISASMNRPALMIKMLLEYDASTIDKPDSKGSTLLHYAARENNIELLQVVLEHRPNLMLRSELSALGLALLLRYTNFAKCLLNYAIENGILGITQVDEDDDIVVLSLICNDYELSKALLEYELQHTLEDADERDLPRLKSVVEGKLPRNPNVTIAHVIQLQGFTESEKLLNELLILCTSIAAHLFLELQHLDGLLLLGLTLLARDLCGNAIQIALTLAGQLAATVGVSLDQFDGFQGLNRLPGGTAIGTAEVRRANAVALTSAINAADRADAGRAVVVQATQDRGTTHVEPIRIRWN</sequence>
<evidence type="ECO:0000256" key="9">
    <source>
        <dbReference type="ARBA" id="ARBA00023239"/>
    </source>
</evidence>
<dbReference type="GO" id="GO:0005829">
    <property type="term" value="C:cytosol"/>
    <property type="evidence" value="ECO:0007669"/>
    <property type="project" value="TreeGrafter"/>
</dbReference>
<dbReference type="InterPro" id="IPR013785">
    <property type="entry name" value="Aldolase_TIM"/>
</dbReference>
<feature type="repeat" description="ANK" evidence="14">
    <location>
        <begin position="1808"/>
        <end position="1840"/>
    </location>
</feature>
<dbReference type="InterPro" id="IPR036770">
    <property type="entry name" value="Ankyrin_rpt-contain_sf"/>
</dbReference>
<reference evidence="17" key="2">
    <citation type="submission" date="2020-05" db="UniProtKB">
        <authorList>
            <consortium name="EnsemblMetazoa"/>
        </authorList>
    </citation>
    <scope>IDENTIFICATION</scope>
    <source>
        <strain evidence="17">WRAIR2</strain>
    </source>
</reference>
<dbReference type="Pfam" id="PF00490">
    <property type="entry name" value="ALAD"/>
    <property type="match status" value="1"/>
</dbReference>
<keyword evidence="8" id="KW-0350">Heme biosynthesis</keyword>
<evidence type="ECO:0000256" key="11">
    <source>
        <dbReference type="ARBA" id="ARBA00025628"/>
    </source>
</evidence>
<evidence type="ECO:0000256" key="2">
    <source>
        <dbReference type="ARBA" id="ARBA00004694"/>
    </source>
</evidence>
<dbReference type="InterPro" id="IPR002110">
    <property type="entry name" value="Ankyrin_rpt"/>
</dbReference>
<evidence type="ECO:0000256" key="4">
    <source>
        <dbReference type="ARBA" id="ARBA00012053"/>
    </source>
</evidence>
<dbReference type="EC" id="4.2.1.24" evidence="4 15"/>
<evidence type="ECO:0000313" key="18">
    <source>
        <dbReference type="Proteomes" id="UP000075884"/>
    </source>
</evidence>
<comment type="catalytic activity">
    <reaction evidence="13 15">
        <text>2 5-aminolevulinate = porphobilinogen + 2 H2O + H(+)</text>
        <dbReference type="Rhea" id="RHEA:24064"/>
        <dbReference type="ChEBI" id="CHEBI:15377"/>
        <dbReference type="ChEBI" id="CHEBI:15378"/>
        <dbReference type="ChEBI" id="CHEBI:58126"/>
        <dbReference type="ChEBI" id="CHEBI:356416"/>
        <dbReference type="EC" id="4.2.1.24"/>
    </reaction>
</comment>
<keyword evidence="7" id="KW-0862">Zinc</keyword>
<dbReference type="GO" id="GO:0008270">
    <property type="term" value="F:zinc ion binding"/>
    <property type="evidence" value="ECO:0007669"/>
    <property type="project" value="TreeGrafter"/>
</dbReference>
<evidence type="ECO:0000256" key="12">
    <source>
        <dbReference type="ARBA" id="ARBA00025861"/>
    </source>
</evidence>
<dbReference type="Pfam" id="PF12796">
    <property type="entry name" value="Ank_2"/>
    <property type="match status" value="1"/>
</dbReference>
<evidence type="ECO:0000256" key="6">
    <source>
        <dbReference type="ARBA" id="ARBA00022723"/>
    </source>
</evidence>
<keyword evidence="6" id="KW-0479">Metal-binding</keyword>
<dbReference type="PROSITE" id="PS00169">
    <property type="entry name" value="D_ALA_DEHYDRATASE"/>
    <property type="match status" value="1"/>
</dbReference>
<comment type="cofactor">
    <cofactor evidence="1">
        <name>Zn(2+)</name>
        <dbReference type="ChEBI" id="CHEBI:29105"/>
    </cofactor>
</comment>
<accession>A0A182NC96</accession>
<proteinExistence type="inferred from homology"/>
<dbReference type="PROSITE" id="PS50297">
    <property type="entry name" value="ANK_REP_REGION"/>
    <property type="match status" value="1"/>
</dbReference>
<dbReference type="PANTHER" id="PTHR11458">
    <property type="entry name" value="DELTA-AMINOLEVULINIC ACID DEHYDRATASE"/>
    <property type="match status" value="1"/>
</dbReference>
<keyword evidence="9 15" id="KW-0456">Lyase</keyword>
<evidence type="ECO:0000256" key="5">
    <source>
        <dbReference type="ARBA" id="ARBA00020771"/>
    </source>
</evidence>
<name>A0A182NC96_9DIPT</name>
<protein>
    <recommendedName>
        <fullName evidence="5 15">Delta-aminolevulinic acid dehydratase</fullName>
        <ecNumber evidence="4 15">4.2.1.24</ecNumber>
    </recommendedName>
</protein>
<keyword evidence="10 15" id="KW-0627">Porphyrin biosynthesis</keyword>
<evidence type="ECO:0000256" key="15">
    <source>
        <dbReference type="RuleBase" id="RU000515"/>
    </source>
</evidence>
<evidence type="ECO:0000256" key="8">
    <source>
        <dbReference type="ARBA" id="ARBA00023133"/>
    </source>
</evidence>
<dbReference type="STRING" id="7168.A0A182NC96"/>
<comment type="pathway">
    <text evidence="2">Porphyrin-containing compound metabolism; protoporphyrin-IX biosynthesis; coproporphyrinogen-III from 5-aminolevulinate: step 1/4.</text>
</comment>
<keyword evidence="18" id="KW-1185">Reference proteome</keyword>
<evidence type="ECO:0000256" key="14">
    <source>
        <dbReference type="PROSITE-ProRule" id="PRU00023"/>
    </source>
</evidence>
<comment type="function">
    <text evidence="11">Catalyzes an early step in the biosynthesis of tetrapyrroles. Binds two molecules of 5-aminolevulinate per subunit, each at a distinct site, and catalyzes their condensation to form porphobilinogen.</text>
</comment>